<dbReference type="EMBL" id="BFEA01002601">
    <property type="protein sequence ID" value="GBG42032.1"/>
    <property type="molecule type" value="Genomic_DNA"/>
</dbReference>
<sequence>MDGRNPRDQDDKINVGRRFNNEGVKDDVRGILGKGSHSEKRLAESRGMRSVVVGNVEESQTSEIGLAKKRKVADTLQRLKRLEDGDSYMSCFRSFRRNADFPSLVLVNTMVCCLRVLRVHSTVPFTWLRKEIHSVVLVYVRVYDGREFRPRV</sequence>
<gene>
    <name evidence="3" type="ORF">CBR_g25737</name>
    <name evidence="2" type="ORF">CBR_g75394</name>
</gene>
<reference evidence="3 4" key="1">
    <citation type="journal article" date="2018" name="Cell">
        <title>The Chara Genome: Secondary Complexity and Implications for Plant Terrestrialization.</title>
        <authorList>
            <person name="Nishiyama T."/>
            <person name="Sakayama H."/>
            <person name="Vries J.D."/>
            <person name="Buschmann H."/>
            <person name="Saint-Marcoux D."/>
            <person name="Ullrich K.K."/>
            <person name="Haas F.B."/>
            <person name="Vanderstraeten L."/>
            <person name="Becker D."/>
            <person name="Lang D."/>
            <person name="Vosolsobe S."/>
            <person name="Rombauts S."/>
            <person name="Wilhelmsson P.K.I."/>
            <person name="Janitza P."/>
            <person name="Kern R."/>
            <person name="Heyl A."/>
            <person name="Rumpler F."/>
            <person name="Villalobos L.I.A.C."/>
            <person name="Clay J.M."/>
            <person name="Skokan R."/>
            <person name="Toyoda A."/>
            <person name="Suzuki Y."/>
            <person name="Kagoshima H."/>
            <person name="Schijlen E."/>
            <person name="Tajeshwar N."/>
            <person name="Catarino B."/>
            <person name="Hetherington A.J."/>
            <person name="Saltykova A."/>
            <person name="Bonnot C."/>
            <person name="Breuninger H."/>
            <person name="Symeonidi A."/>
            <person name="Radhakrishnan G.V."/>
            <person name="Van Nieuwerburgh F."/>
            <person name="Deforce D."/>
            <person name="Chang C."/>
            <person name="Karol K.G."/>
            <person name="Hedrich R."/>
            <person name="Ulvskov P."/>
            <person name="Glockner G."/>
            <person name="Delwiche C.F."/>
            <person name="Petrasek J."/>
            <person name="Van de Peer Y."/>
            <person name="Friml J."/>
            <person name="Beilby M."/>
            <person name="Dolan L."/>
            <person name="Kohara Y."/>
            <person name="Sugano S."/>
            <person name="Fujiyama A."/>
            <person name="Delaux P.-M."/>
            <person name="Quint M."/>
            <person name="TheiBen G."/>
            <person name="Hagemann M."/>
            <person name="Harholt J."/>
            <person name="Dunand C."/>
            <person name="Zachgo S."/>
            <person name="Langdale J."/>
            <person name="Maumus F."/>
            <person name="Straeten D.V.D."/>
            <person name="Gould S.B."/>
            <person name="Rensing S.A."/>
        </authorList>
    </citation>
    <scope>NUCLEOTIDE SEQUENCE [LARGE SCALE GENOMIC DNA]</scope>
    <source>
        <strain evidence="3 4">S276</strain>
    </source>
</reference>
<proteinExistence type="predicted"/>
<name>A0A388L676_CHABU</name>
<evidence type="ECO:0000313" key="2">
    <source>
        <dbReference type="EMBL" id="GBG42032.1"/>
    </source>
</evidence>
<evidence type="ECO:0000313" key="3">
    <source>
        <dbReference type="EMBL" id="GBG77806.1"/>
    </source>
</evidence>
<dbReference type="EMBL" id="BFEA01000277">
    <property type="protein sequence ID" value="GBG77806.1"/>
    <property type="molecule type" value="Genomic_DNA"/>
</dbReference>
<dbReference type="AlphaFoldDB" id="A0A388L676"/>
<dbReference type="Gramene" id="GBG42032">
    <property type="protein sequence ID" value="GBG42032"/>
    <property type="gene ID" value="CBR_g75394"/>
</dbReference>
<accession>A0A388L676</accession>
<dbReference type="Proteomes" id="UP000265515">
    <property type="component" value="Unassembled WGS sequence"/>
</dbReference>
<organism evidence="3 4">
    <name type="scientific">Chara braunii</name>
    <name type="common">Braun's stonewort</name>
    <dbReference type="NCBI Taxonomy" id="69332"/>
    <lineage>
        <taxon>Eukaryota</taxon>
        <taxon>Viridiplantae</taxon>
        <taxon>Streptophyta</taxon>
        <taxon>Charophyceae</taxon>
        <taxon>Charales</taxon>
        <taxon>Characeae</taxon>
        <taxon>Chara</taxon>
    </lineage>
</organism>
<dbReference type="Gramene" id="GBG77806">
    <property type="protein sequence ID" value="GBG77806"/>
    <property type="gene ID" value="CBR_g25737"/>
</dbReference>
<evidence type="ECO:0000313" key="4">
    <source>
        <dbReference type="Proteomes" id="UP000265515"/>
    </source>
</evidence>
<protein>
    <submittedName>
        <fullName evidence="3">Uncharacterized protein</fullName>
    </submittedName>
</protein>
<comment type="caution">
    <text evidence="3">The sequence shown here is derived from an EMBL/GenBank/DDBJ whole genome shotgun (WGS) entry which is preliminary data.</text>
</comment>
<evidence type="ECO:0000256" key="1">
    <source>
        <dbReference type="SAM" id="MobiDB-lite"/>
    </source>
</evidence>
<keyword evidence="4" id="KW-1185">Reference proteome</keyword>
<feature type="region of interest" description="Disordered" evidence="1">
    <location>
        <begin position="1"/>
        <end position="21"/>
    </location>
</feature>